<organism evidence="1 2">
    <name type="scientific">Glossina pallidipes</name>
    <name type="common">Tsetse fly</name>
    <dbReference type="NCBI Taxonomy" id="7398"/>
    <lineage>
        <taxon>Eukaryota</taxon>
        <taxon>Metazoa</taxon>
        <taxon>Ecdysozoa</taxon>
        <taxon>Arthropoda</taxon>
        <taxon>Hexapoda</taxon>
        <taxon>Insecta</taxon>
        <taxon>Pterygota</taxon>
        <taxon>Neoptera</taxon>
        <taxon>Endopterygota</taxon>
        <taxon>Diptera</taxon>
        <taxon>Brachycera</taxon>
        <taxon>Muscomorpha</taxon>
        <taxon>Hippoboscoidea</taxon>
        <taxon>Glossinidae</taxon>
        <taxon>Glossina</taxon>
    </lineage>
</organism>
<keyword evidence="2" id="KW-1185">Reference proteome</keyword>
<protein>
    <submittedName>
        <fullName evidence="1">Uncharacterized protein</fullName>
    </submittedName>
</protein>
<dbReference type="VEuPathDB" id="VectorBase:GPAI006567"/>
<evidence type="ECO:0000313" key="1">
    <source>
        <dbReference type="EnsemblMetazoa" id="GPAI006567-PA"/>
    </source>
</evidence>
<sequence>MRNSPFPGRIEYIRQDRQCSPFPQGYSSSSCVSKHNDFFYSPTNLKSFHPEQCWPGDMPENFPTLAKNNDDDDSVTIFCKCSMYAFLNIAMELYFFYIHGA</sequence>
<reference evidence="1" key="2">
    <citation type="submission" date="2020-05" db="UniProtKB">
        <authorList>
            <consortium name="EnsemblMetazoa"/>
        </authorList>
    </citation>
    <scope>IDENTIFICATION</scope>
    <source>
        <strain evidence="1">IAEA</strain>
    </source>
</reference>
<dbReference type="PROSITE" id="PS51257">
    <property type="entry name" value="PROKAR_LIPOPROTEIN"/>
    <property type="match status" value="1"/>
</dbReference>
<proteinExistence type="predicted"/>
<accession>A0A1A9Z811</accession>
<dbReference type="Proteomes" id="UP000092445">
    <property type="component" value="Unassembled WGS sequence"/>
</dbReference>
<reference evidence="2" key="1">
    <citation type="submission" date="2014-03" db="EMBL/GenBank/DDBJ databases">
        <authorList>
            <person name="Aksoy S."/>
            <person name="Warren W."/>
            <person name="Wilson R.K."/>
        </authorList>
    </citation>
    <scope>NUCLEOTIDE SEQUENCE [LARGE SCALE GENOMIC DNA]</scope>
    <source>
        <strain evidence="2">IAEA</strain>
    </source>
</reference>
<dbReference type="AlphaFoldDB" id="A0A1A9Z811"/>
<dbReference type="EnsemblMetazoa" id="GPAI006567-RA">
    <property type="protein sequence ID" value="GPAI006567-PA"/>
    <property type="gene ID" value="GPAI006567"/>
</dbReference>
<name>A0A1A9Z811_GLOPL</name>
<evidence type="ECO:0000313" key="2">
    <source>
        <dbReference type="Proteomes" id="UP000092445"/>
    </source>
</evidence>